<dbReference type="AlphaFoldDB" id="A0A2H0UAV0"/>
<comment type="caution">
    <text evidence="1">The sequence shown here is derived from an EMBL/GenBank/DDBJ whole genome shotgun (WGS) entry which is preliminary data.</text>
</comment>
<evidence type="ECO:0008006" key="3">
    <source>
        <dbReference type="Google" id="ProtNLM"/>
    </source>
</evidence>
<reference evidence="2" key="1">
    <citation type="submission" date="2017-09" db="EMBL/GenBank/DDBJ databases">
        <title>Depth-based differentiation of microbial function through sediment-hosted aquifers and enrichment of novel symbionts in the deep terrestrial subsurface.</title>
        <authorList>
            <person name="Probst A.J."/>
            <person name="Ladd B."/>
            <person name="Jarett J.K."/>
            <person name="Geller-Mcgrath D.E."/>
            <person name="Sieber C.M.K."/>
            <person name="Emerson J.B."/>
            <person name="Anantharaman K."/>
            <person name="Thomas B.C."/>
            <person name="Malmstrom R."/>
            <person name="Stieglmeier M."/>
            <person name="Klingl A."/>
            <person name="Woyke T."/>
            <person name="Ryan C.M."/>
            <person name="Banfield J.F."/>
        </authorList>
    </citation>
    <scope>NUCLEOTIDE SEQUENCE [LARGE SCALE GENOMIC DNA]</scope>
</reference>
<dbReference type="Pfam" id="PF04350">
    <property type="entry name" value="PilO"/>
    <property type="match status" value="1"/>
</dbReference>
<sequence>MNNRLTPILALVIAGALYFAYVSPTWSGRIADTKTAIASSDAALVAAHDYKDKQNKLAEERDALDPADLARLNALLPDSVDNVGLILSLNALADRSGLTLSNIDVSSNANSAQENSGGLLNASPTNSIGLSVSAAGQYGAFLTFLSGIESSQRLLDVSDITITGSNTSTYTYHLTIRIYWLR</sequence>
<dbReference type="GO" id="GO:0043683">
    <property type="term" value="P:type IV pilus assembly"/>
    <property type="evidence" value="ECO:0007669"/>
    <property type="project" value="InterPro"/>
</dbReference>
<gene>
    <name evidence="1" type="ORF">COU19_03140</name>
</gene>
<evidence type="ECO:0000313" key="2">
    <source>
        <dbReference type="Proteomes" id="UP000230179"/>
    </source>
</evidence>
<dbReference type="GO" id="GO:0043107">
    <property type="term" value="P:type IV pilus-dependent motility"/>
    <property type="evidence" value="ECO:0007669"/>
    <property type="project" value="InterPro"/>
</dbReference>
<dbReference type="InterPro" id="IPR007445">
    <property type="entry name" value="PilO"/>
</dbReference>
<dbReference type="InterPro" id="IPR014717">
    <property type="entry name" value="Transl_elong_EF1B/ribsomal_bS6"/>
</dbReference>
<protein>
    <recommendedName>
        <fullName evidence="3">Type 4a pilus biogenesis protein PilO</fullName>
    </recommendedName>
</protein>
<proteinExistence type="predicted"/>
<organism evidence="1 2">
    <name type="scientific">Candidatus Kaiserbacteria bacterium CG10_big_fil_rev_8_21_14_0_10_56_12</name>
    <dbReference type="NCBI Taxonomy" id="1974611"/>
    <lineage>
        <taxon>Bacteria</taxon>
        <taxon>Candidatus Kaiseribacteriota</taxon>
    </lineage>
</organism>
<name>A0A2H0UAV0_9BACT</name>
<accession>A0A2H0UAV0</accession>
<evidence type="ECO:0000313" key="1">
    <source>
        <dbReference type="EMBL" id="PIR82905.1"/>
    </source>
</evidence>
<dbReference type="Proteomes" id="UP000230179">
    <property type="component" value="Unassembled WGS sequence"/>
</dbReference>
<dbReference type="Gene3D" id="3.30.70.60">
    <property type="match status" value="1"/>
</dbReference>
<dbReference type="EMBL" id="PFBL01000024">
    <property type="protein sequence ID" value="PIR82905.1"/>
    <property type="molecule type" value="Genomic_DNA"/>
</dbReference>